<dbReference type="KEGG" id="smo:SELMODRAFT_128654"/>
<dbReference type="InterPro" id="IPR001611">
    <property type="entry name" value="Leu-rich_rpt"/>
</dbReference>
<reference evidence="10 11" key="1">
    <citation type="journal article" date="2011" name="Science">
        <title>The Selaginella genome identifies genetic changes associated with the evolution of vascular plants.</title>
        <authorList>
            <person name="Banks J.A."/>
            <person name="Nishiyama T."/>
            <person name="Hasebe M."/>
            <person name="Bowman J.L."/>
            <person name="Gribskov M."/>
            <person name="dePamphilis C."/>
            <person name="Albert V.A."/>
            <person name="Aono N."/>
            <person name="Aoyama T."/>
            <person name="Ambrose B.A."/>
            <person name="Ashton N.W."/>
            <person name="Axtell M.J."/>
            <person name="Barker E."/>
            <person name="Barker M.S."/>
            <person name="Bennetzen J.L."/>
            <person name="Bonawitz N.D."/>
            <person name="Chapple C."/>
            <person name="Cheng C."/>
            <person name="Correa L.G."/>
            <person name="Dacre M."/>
            <person name="DeBarry J."/>
            <person name="Dreyer I."/>
            <person name="Elias M."/>
            <person name="Engstrom E.M."/>
            <person name="Estelle M."/>
            <person name="Feng L."/>
            <person name="Finet C."/>
            <person name="Floyd S.K."/>
            <person name="Frommer W.B."/>
            <person name="Fujita T."/>
            <person name="Gramzow L."/>
            <person name="Gutensohn M."/>
            <person name="Harholt J."/>
            <person name="Hattori M."/>
            <person name="Heyl A."/>
            <person name="Hirai T."/>
            <person name="Hiwatashi Y."/>
            <person name="Ishikawa M."/>
            <person name="Iwata M."/>
            <person name="Karol K.G."/>
            <person name="Koehler B."/>
            <person name="Kolukisaoglu U."/>
            <person name="Kubo M."/>
            <person name="Kurata T."/>
            <person name="Lalonde S."/>
            <person name="Li K."/>
            <person name="Li Y."/>
            <person name="Litt A."/>
            <person name="Lyons E."/>
            <person name="Manning G."/>
            <person name="Maruyama T."/>
            <person name="Michael T.P."/>
            <person name="Mikami K."/>
            <person name="Miyazaki S."/>
            <person name="Morinaga S."/>
            <person name="Murata T."/>
            <person name="Mueller-Roeber B."/>
            <person name="Nelson D.R."/>
            <person name="Obara M."/>
            <person name="Oguri Y."/>
            <person name="Olmstead R.G."/>
            <person name="Onodera N."/>
            <person name="Petersen B.L."/>
            <person name="Pils B."/>
            <person name="Prigge M."/>
            <person name="Rensing S.A."/>
            <person name="Riano-Pachon D.M."/>
            <person name="Roberts A.W."/>
            <person name="Sato Y."/>
            <person name="Scheller H.V."/>
            <person name="Schulz B."/>
            <person name="Schulz C."/>
            <person name="Shakirov E.V."/>
            <person name="Shibagaki N."/>
            <person name="Shinohara N."/>
            <person name="Shippen D.E."/>
            <person name="Soerensen I."/>
            <person name="Sotooka R."/>
            <person name="Sugimoto N."/>
            <person name="Sugita M."/>
            <person name="Sumikawa N."/>
            <person name="Tanurdzic M."/>
            <person name="Theissen G."/>
            <person name="Ulvskov P."/>
            <person name="Wakazuki S."/>
            <person name="Weng J.K."/>
            <person name="Willats W.W."/>
            <person name="Wipf D."/>
            <person name="Wolf P.G."/>
            <person name="Yang L."/>
            <person name="Zimmer A.D."/>
            <person name="Zhu Q."/>
            <person name="Mitros T."/>
            <person name="Hellsten U."/>
            <person name="Loque D."/>
            <person name="Otillar R."/>
            <person name="Salamov A."/>
            <person name="Schmutz J."/>
            <person name="Shapiro H."/>
            <person name="Lindquist E."/>
            <person name="Lucas S."/>
            <person name="Rokhsar D."/>
            <person name="Grigoriev I.V."/>
        </authorList>
    </citation>
    <scope>NUCLEOTIDE SEQUENCE [LARGE SCALE GENOMIC DNA]</scope>
</reference>
<keyword evidence="3" id="KW-0812">Transmembrane</keyword>
<dbReference type="EMBL" id="GL377656">
    <property type="protein sequence ID" value="EFJ10075.1"/>
    <property type="molecule type" value="Genomic_DNA"/>
</dbReference>
<evidence type="ECO:0000313" key="10">
    <source>
        <dbReference type="EMBL" id="EFJ10075.1"/>
    </source>
</evidence>
<keyword evidence="7" id="KW-0472">Membrane</keyword>
<dbReference type="AlphaFoldDB" id="D8SZT0"/>
<gene>
    <name evidence="10" type="ORF">SELMODRAFT_128654</name>
</gene>
<dbReference type="Pfam" id="PF08263">
    <property type="entry name" value="LRRNT_2"/>
    <property type="match status" value="1"/>
</dbReference>
<keyword evidence="11" id="KW-1185">Reference proteome</keyword>
<comment type="subcellular location">
    <subcellularLocation>
        <location evidence="1">Membrane</location>
        <topology evidence="1">Single-pass type I membrane protein</topology>
    </subcellularLocation>
</comment>
<dbReference type="SUPFAM" id="SSF52058">
    <property type="entry name" value="L domain-like"/>
    <property type="match status" value="1"/>
</dbReference>
<dbReference type="Gramene" id="EFJ10075">
    <property type="protein sequence ID" value="EFJ10075"/>
    <property type="gene ID" value="SELMODRAFT_128654"/>
</dbReference>
<dbReference type="HOGENOM" id="CLU_000288_18_22_1"/>
<dbReference type="InParanoid" id="D8SZT0"/>
<dbReference type="Pfam" id="PF00560">
    <property type="entry name" value="LRR_1"/>
    <property type="match status" value="3"/>
</dbReference>
<dbReference type="OMA" id="DHEYLEF"/>
<evidence type="ECO:0000256" key="5">
    <source>
        <dbReference type="ARBA" id="ARBA00022737"/>
    </source>
</evidence>
<feature type="domain" description="Leucine-rich repeat-containing N-terminal plant-type" evidence="9">
    <location>
        <begin position="3"/>
        <end position="41"/>
    </location>
</feature>
<sequence>MYELQALLAFKGGLSNHTTLSSWTMENSHNLCVSWEGVICNNVTGQVIMLDLRDLNLSVWKYPISLMHLPLLKVLSLSGLNGTLPIPKDIWNLTHLEELHPEDCSLTGSLPPQLGQMGALITLDFRYNIFTDSIPMILGHLSNLNTSLDLSSNQLTGVIPPSLGELVGLCILNLSHTHSSGNIPQTLGKMELTFGMKSLNLSNNMLSGALPPSFFSLSCSLQHLDVSKNWLTGSSLGDLSNLLYMDLSQNALQGIILASLSHLNIGLFNVSHNNLSGSIPQTGKLTTFPASSYARNPYLCGLPLITVQCSPNPTE</sequence>
<keyword evidence="6" id="KW-1133">Transmembrane helix</keyword>
<dbReference type="InterPro" id="IPR032675">
    <property type="entry name" value="LRR_dom_sf"/>
</dbReference>
<evidence type="ECO:0000256" key="7">
    <source>
        <dbReference type="ARBA" id="ARBA00023136"/>
    </source>
</evidence>
<evidence type="ECO:0000256" key="2">
    <source>
        <dbReference type="ARBA" id="ARBA00022614"/>
    </source>
</evidence>
<evidence type="ECO:0000256" key="1">
    <source>
        <dbReference type="ARBA" id="ARBA00004479"/>
    </source>
</evidence>
<evidence type="ECO:0000256" key="8">
    <source>
        <dbReference type="ARBA" id="ARBA00023180"/>
    </source>
</evidence>
<dbReference type="eggNOG" id="ENOG502QRQP">
    <property type="taxonomic scope" value="Eukaryota"/>
</dbReference>
<dbReference type="InterPro" id="IPR013210">
    <property type="entry name" value="LRR_N_plant-typ"/>
</dbReference>
<dbReference type="GO" id="GO:0016020">
    <property type="term" value="C:membrane"/>
    <property type="evidence" value="ECO:0007669"/>
    <property type="project" value="UniProtKB-SubCell"/>
</dbReference>
<dbReference type="FunFam" id="3.80.10.10:FF:000041">
    <property type="entry name" value="LRR receptor-like serine/threonine-protein kinase ERECTA"/>
    <property type="match status" value="1"/>
</dbReference>
<keyword evidence="4" id="KW-0732">Signal</keyword>
<keyword evidence="2" id="KW-0433">Leucine-rich repeat</keyword>
<proteinExistence type="predicted"/>
<organism evidence="11">
    <name type="scientific">Selaginella moellendorffii</name>
    <name type="common">Spikemoss</name>
    <dbReference type="NCBI Taxonomy" id="88036"/>
    <lineage>
        <taxon>Eukaryota</taxon>
        <taxon>Viridiplantae</taxon>
        <taxon>Streptophyta</taxon>
        <taxon>Embryophyta</taxon>
        <taxon>Tracheophyta</taxon>
        <taxon>Lycopodiopsida</taxon>
        <taxon>Selaginellales</taxon>
        <taxon>Selaginellaceae</taxon>
        <taxon>Selaginella</taxon>
    </lineage>
</organism>
<evidence type="ECO:0000256" key="3">
    <source>
        <dbReference type="ARBA" id="ARBA00022692"/>
    </source>
</evidence>
<evidence type="ECO:0000256" key="4">
    <source>
        <dbReference type="ARBA" id="ARBA00022729"/>
    </source>
</evidence>
<accession>D8SZT0</accession>
<dbReference type="Proteomes" id="UP000001514">
    <property type="component" value="Unassembled WGS sequence"/>
</dbReference>
<dbReference type="PANTHER" id="PTHR48063">
    <property type="entry name" value="LRR RECEPTOR-LIKE KINASE"/>
    <property type="match status" value="1"/>
</dbReference>
<keyword evidence="8" id="KW-0325">Glycoprotein</keyword>
<evidence type="ECO:0000313" key="11">
    <source>
        <dbReference type="Proteomes" id="UP000001514"/>
    </source>
</evidence>
<evidence type="ECO:0000259" key="9">
    <source>
        <dbReference type="Pfam" id="PF08263"/>
    </source>
</evidence>
<dbReference type="Gene3D" id="3.80.10.10">
    <property type="entry name" value="Ribonuclease Inhibitor"/>
    <property type="match status" value="2"/>
</dbReference>
<evidence type="ECO:0000256" key="6">
    <source>
        <dbReference type="ARBA" id="ARBA00022989"/>
    </source>
</evidence>
<dbReference type="PANTHER" id="PTHR48063:SF112">
    <property type="entry name" value="RECEPTOR LIKE PROTEIN 30-LIKE"/>
    <property type="match status" value="1"/>
</dbReference>
<keyword evidence="5" id="KW-0677">Repeat</keyword>
<dbReference type="InterPro" id="IPR046956">
    <property type="entry name" value="RLP23-like"/>
</dbReference>
<protein>
    <recommendedName>
        <fullName evidence="9">Leucine-rich repeat-containing N-terminal plant-type domain-containing protein</fullName>
    </recommendedName>
</protein>
<name>D8SZT0_SELML</name>
<dbReference type="STRING" id="88036.D8SZT0"/>